<evidence type="ECO:0000313" key="1">
    <source>
        <dbReference type="EMBL" id="KAJ7219920.1"/>
    </source>
</evidence>
<organism evidence="1 2">
    <name type="scientific">Mycena pura</name>
    <dbReference type="NCBI Taxonomy" id="153505"/>
    <lineage>
        <taxon>Eukaryota</taxon>
        <taxon>Fungi</taxon>
        <taxon>Dikarya</taxon>
        <taxon>Basidiomycota</taxon>
        <taxon>Agaricomycotina</taxon>
        <taxon>Agaricomycetes</taxon>
        <taxon>Agaricomycetidae</taxon>
        <taxon>Agaricales</taxon>
        <taxon>Marasmiineae</taxon>
        <taxon>Mycenaceae</taxon>
        <taxon>Mycena</taxon>
    </lineage>
</organism>
<protein>
    <submittedName>
        <fullName evidence="1">Uncharacterized protein</fullName>
    </submittedName>
</protein>
<proteinExistence type="predicted"/>
<dbReference type="EMBL" id="JARJCW010000010">
    <property type="protein sequence ID" value="KAJ7219920.1"/>
    <property type="molecule type" value="Genomic_DNA"/>
</dbReference>
<dbReference type="AlphaFoldDB" id="A0AAD6VRH3"/>
<evidence type="ECO:0000313" key="2">
    <source>
        <dbReference type="Proteomes" id="UP001219525"/>
    </source>
</evidence>
<sequence>MSYASYSDTSRVGIPLSERPILAFVSWMVPSNDTPLDKDDFLWYEFPELGVETWVHQQYAPHDAPGFPPHILPLSDIQCQVSRGKVRYTDPPLWITTTMDRFPTSLAAYGMGGTIEEE</sequence>
<name>A0AAD6VRH3_9AGAR</name>
<dbReference type="Proteomes" id="UP001219525">
    <property type="component" value="Unassembled WGS sequence"/>
</dbReference>
<comment type="caution">
    <text evidence="1">The sequence shown here is derived from an EMBL/GenBank/DDBJ whole genome shotgun (WGS) entry which is preliminary data.</text>
</comment>
<accession>A0AAD6VRH3</accession>
<keyword evidence="2" id="KW-1185">Reference proteome</keyword>
<gene>
    <name evidence="1" type="ORF">GGX14DRAFT_389336</name>
</gene>
<reference evidence="1" key="1">
    <citation type="submission" date="2023-03" db="EMBL/GenBank/DDBJ databases">
        <title>Massive genome expansion in bonnet fungi (Mycena s.s.) driven by repeated elements and novel gene families across ecological guilds.</title>
        <authorList>
            <consortium name="Lawrence Berkeley National Laboratory"/>
            <person name="Harder C.B."/>
            <person name="Miyauchi S."/>
            <person name="Viragh M."/>
            <person name="Kuo A."/>
            <person name="Thoen E."/>
            <person name="Andreopoulos B."/>
            <person name="Lu D."/>
            <person name="Skrede I."/>
            <person name="Drula E."/>
            <person name="Henrissat B."/>
            <person name="Morin E."/>
            <person name="Kohler A."/>
            <person name="Barry K."/>
            <person name="LaButti K."/>
            <person name="Morin E."/>
            <person name="Salamov A."/>
            <person name="Lipzen A."/>
            <person name="Mereny Z."/>
            <person name="Hegedus B."/>
            <person name="Baldrian P."/>
            <person name="Stursova M."/>
            <person name="Weitz H."/>
            <person name="Taylor A."/>
            <person name="Grigoriev I.V."/>
            <person name="Nagy L.G."/>
            <person name="Martin F."/>
            <person name="Kauserud H."/>
        </authorList>
    </citation>
    <scope>NUCLEOTIDE SEQUENCE</scope>
    <source>
        <strain evidence="1">9144</strain>
    </source>
</reference>